<keyword evidence="2 6" id="KW-0812">Transmembrane</keyword>
<evidence type="ECO:0000313" key="9">
    <source>
        <dbReference type="EMBL" id="NNM74895.1"/>
    </source>
</evidence>
<dbReference type="Gene3D" id="3.40.50.300">
    <property type="entry name" value="P-loop containing nucleotide triphosphate hydrolases"/>
    <property type="match status" value="2"/>
</dbReference>
<name>A0A849IF92_9HYPH</name>
<keyword evidence="9" id="KW-0067">ATP-binding</keyword>
<organism evidence="9 10">
    <name type="scientific">Enterovirga aerilata</name>
    <dbReference type="NCBI Taxonomy" id="2730920"/>
    <lineage>
        <taxon>Bacteria</taxon>
        <taxon>Pseudomonadati</taxon>
        <taxon>Pseudomonadota</taxon>
        <taxon>Alphaproteobacteria</taxon>
        <taxon>Hyphomicrobiales</taxon>
        <taxon>Methylobacteriaceae</taxon>
        <taxon>Enterovirga</taxon>
    </lineage>
</organism>
<comment type="subcellular location">
    <subcellularLocation>
        <location evidence="1">Cell membrane</location>
        <topology evidence="1">Multi-pass membrane protein</topology>
    </subcellularLocation>
</comment>
<dbReference type="PROSITE" id="PS50893">
    <property type="entry name" value="ABC_TRANSPORTER_2"/>
    <property type="match status" value="1"/>
</dbReference>
<dbReference type="SUPFAM" id="SSF52540">
    <property type="entry name" value="P-loop containing nucleoside triphosphate hydrolases"/>
    <property type="match status" value="1"/>
</dbReference>
<dbReference type="GO" id="GO:0016887">
    <property type="term" value="F:ATP hydrolysis activity"/>
    <property type="evidence" value="ECO:0007669"/>
    <property type="project" value="InterPro"/>
</dbReference>
<feature type="transmembrane region" description="Helical" evidence="6">
    <location>
        <begin position="279"/>
        <end position="301"/>
    </location>
</feature>
<dbReference type="InterPro" id="IPR003439">
    <property type="entry name" value="ABC_transporter-like_ATP-bd"/>
</dbReference>
<feature type="transmembrane region" description="Helical" evidence="6">
    <location>
        <begin position="18"/>
        <end position="35"/>
    </location>
</feature>
<comment type="caution">
    <text evidence="9">The sequence shown here is derived from an EMBL/GenBank/DDBJ whole genome shotgun (WGS) entry which is preliminary data.</text>
</comment>
<reference evidence="9 10" key="1">
    <citation type="submission" date="2020-04" db="EMBL/GenBank/DDBJ databases">
        <title>Enterovirga sp. isolate from soil.</title>
        <authorList>
            <person name="Chea S."/>
            <person name="Kim D.-U."/>
        </authorList>
    </citation>
    <scope>NUCLEOTIDE SEQUENCE [LARGE SCALE GENOMIC DNA]</scope>
    <source>
        <strain evidence="9 10">DB1703</strain>
    </source>
</reference>
<dbReference type="PANTHER" id="PTHR43394:SF1">
    <property type="entry name" value="ATP-BINDING CASSETTE SUB-FAMILY B MEMBER 10, MITOCHONDRIAL"/>
    <property type="match status" value="1"/>
</dbReference>
<dbReference type="Gene3D" id="1.20.1560.10">
    <property type="entry name" value="ABC transporter type 1, transmembrane domain"/>
    <property type="match status" value="1"/>
</dbReference>
<dbReference type="InterPro" id="IPR011527">
    <property type="entry name" value="ABC1_TM_dom"/>
</dbReference>
<evidence type="ECO:0000259" key="7">
    <source>
        <dbReference type="PROSITE" id="PS50893"/>
    </source>
</evidence>
<feature type="domain" description="ABC transporter" evidence="7">
    <location>
        <begin position="638"/>
        <end position="899"/>
    </location>
</feature>
<accession>A0A849IF92</accession>
<dbReference type="InterPro" id="IPR039421">
    <property type="entry name" value="Type_1_exporter"/>
</dbReference>
<evidence type="ECO:0000256" key="3">
    <source>
        <dbReference type="ARBA" id="ARBA00022989"/>
    </source>
</evidence>
<proteinExistence type="predicted"/>
<dbReference type="EMBL" id="JABEPP010000006">
    <property type="protein sequence ID" value="NNM74895.1"/>
    <property type="molecule type" value="Genomic_DNA"/>
</dbReference>
<evidence type="ECO:0000256" key="6">
    <source>
        <dbReference type="SAM" id="Phobius"/>
    </source>
</evidence>
<dbReference type="RefSeq" id="WP_171220334.1">
    <property type="nucleotide sequence ID" value="NZ_JABEPP010000006.1"/>
</dbReference>
<evidence type="ECO:0000256" key="1">
    <source>
        <dbReference type="ARBA" id="ARBA00004651"/>
    </source>
</evidence>
<dbReference type="InterPro" id="IPR036640">
    <property type="entry name" value="ABC1_TM_sf"/>
</dbReference>
<feature type="transmembrane region" description="Helical" evidence="6">
    <location>
        <begin position="182"/>
        <end position="208"/>
    </location>
</feature>
<evidence type="ECO:0000256" key="5">
    <source>
        <dbReference type="SAM" id="MobiDB-lite"/>
    </source>
</evidence>
<dbReference type="PROSITE" id="PS50929">
    <property type="entry name" value="ABC_TM1F"/>
    <property type="match status" value="1"/>
</dbReference>
<dbReference type="Proteomes" id="UP000564885">
    <property type="component" value="Unassembled WGS sequence"/>
</dbReference>
<dbReference type="GO" id="GO:0005886">
    <property type="term" value="C:plasma membrane"/>
    <property type="evidence" value="ECO:0007669"/>
    <property type="project" value="UniProtKB-SubCell"/>
</dbReference>
<evidence type="ECO:0000259" key="8">
    <source>
        <dbReference type="PROSITE" id="PS50929"/>
    </source>
</evidence>
<feature type="region of interest" description="Disordered" evidence="5">
    <location>
        <begin position="881"/>
        <end position="900"/>
    </location>
</feature>
<protein>
    <submittedName>
        <fullName evidence="9">ABC transporter ATP-binding protein</fullName>
    </submittedName>
</protein>
<keyword evidence="9" id="KW-0547">Nucleotide-binding</keyword>
<dbReference type="PANTHER" id="PTHR43394">
    <property type="entry name" value="ATP-DEPENDENT PERMEASE MDL1, MITOCHONDRIAL"/>
    <property type="match status" value="1"/>
</dbReference>
<evidence type="ECO:0000256" key="2">
    <source>
        <dbReference type="ARBA" id="ARBA00022692"/>
    </source>
</evidence>
<dbReference type="InterPro" id="IPR027417">
    <property type="entry name" value="P-loop_NTPase"/>
</dbReference>
<keyword evidence="10" id="KW-1185">Reference proteome</keyword>
<dbReference type="AlphaFoldDB" id="A0A849IF92"/>
<evidence type="ECO:0000313" key="10">
    <source>
        <dbReference type="Proteomes" id="UP000564885"/>
    </source>
</evidence>
<dbReference type="GO" id="GO:0015421">
    <property type="term" value="F:ABC-type oligopeptide transporter activity"/>
    <property type="evidence" value="ECO:0007669"/>
    <property type="project" value="TreeGrafter"/>
</dbReference>
<feature type="transmembrane region" description="Helical" evidence="6">
    <location>
        <begin position="87"/>
        <end position="107"/>
    </location>
</feature>
<gene>
    <name evidence="9" type="ORF">HJG44_21265</name>
</gene>
<evidence type="ECO:0000256" key="4">
    <source>
        <dbReference type="ARBA" id="ARBA00023136"/>
    </source>
</evidence>
<keyword evidence="3 6" id="KW-1133">Transmembrane helix</keyword>
<feature type="domain" description="ABC transmembrane type-1" evidence="8">
    <location>
        <begin position="78"/>
        <end position="329"/>
    </location>
</feature>
<keyword evidence="4 6" id="KW-0472">Membrane</keyword>
<dbReference type="SUPFAM" id="SSF90123">
    <property type="entry name" value="ABC transporter transmembrane region"/>
    <property type="match status" value="1"/>
</dbReference>
<feature type="compositionally biased region" description="Basic and acidic residues" evidence="5">
    <location>
        <begin position="881"/>
        <end position="894"/>
    </location>
</feature>
<dbReference type="Pfam" id="PF00664">
    <property type="entry name" value="ABC_membrane"/>
    <property type="match status" value="1"/>
</dbReference>
<dbReference type="GO" id="GO:0005524">
    <property type="term" value="F:ATP binding"/>
    <property type="evidence" value="ECO:0007669"/>
    <property type="project" value="UniProtKB-KW"/>
</dbReference>
<sequence>MDKSLFRYIWRHSKRDQLIIFMVVIASLPFYYMSLDLPRKIVNEAIQGRAFEQGRQTAKFLDISISLPAWLGGHRFDFFEGFEVGRLHLLFGLSFLFLFFVLVNGAFKYWINVAKGALGERMMRRMRFELFSLALRFTPETLRTVKSSEAATIIKDEVEPIGGFIGDAFVQPVFLGTQAATALLFILMQSVWLGLIAAAVVGVQLVVIPRMRRELLRLGRMRQIASRRLAGRISEVIDGMEAVHVHQTARWERAEIGHRLYELFDIRFRIYKRKFIVKFLNNLLAQLTPFFFYAFGGYFALQGRLDIGQLVAVIAAYRELPPPLKELIDWDQQRLDVQVKYDQVVAYFAAEKLLAEHAEEEAEAQDMELVGPLEVRHLTILDAHGSALIAGADLDLRLPARIGVAAETGNAASVFARLIARRPVEFSGEVRIAGHDLTEIPASVVGRRIAYAGVEPILFPGSIRDNILYGLRQRPMTSAEQSELDRRLQEAKRTGNPLDTPEADWIDLSRSGAASREELDDRIVELLGRIGLRDDLYRFGLGGTINPERHPELAERLVEARERLHRRLEEEGLSELVEFFDPDRYNQHATVAENLLFGVPTSQSLTGRALAGDIHFREALDRAELTQDLVAMGARIAETMVDIFKGLPLGHPLFDQFSFVHADELGEFEKILKRLGMSGRGGATREDRERLLALTLPYVEPRHRLGLLDEAMMERLLAGRAQVREILFRHGRNDVRFYEPDSLNPAATVRDNLLFGRVNDRIADARERVRLIGAEIIEEMSLRAGIERVGLDHQVGPAGRLLTSPQRAAVNLLRCVVKRPDILVVDGALAAFGESRADAVLDMLTDETAGRTLLVVLSNERRADMFDVLVRFSAGGGAEVRRREAAGSVPRDEAASAAAE</sequence>